<organism evidence="3 4">
    <name type="scientific">Dokdonella fugitiva</name>
    <dbReference type="NCBI Taxonomy" id="328517"/>
    <lineage>
        <taxon>Bacteria</taxon>
        <taxon>Pseudomonadati</taxon>
        <taxon>Pseudomonadota</taxon>
        <taxon>Gammaproteobacteria</taxon>
        <taxon>Lysobacterales</taxon>
        <taxon>Rhodanobacteraceae</taxon>
        <taxon>Dokdonella</taxon>
    </lineage>
</organism>
<dbReference type="Proteomes" id="UP000550401">
    <property type="component" value="Unassembled WGS sequence"/>
</dbReference>
<dbReference type="RefSeq" id="WP_182532458.1">
    <property type="nucleotide sequence ID" value="NZ_JACGXL010000006.1"/>
</dbReference>
<evidence type="ECO:0000256" key="1">
    <source>
        <dbReference type="SAM" id="SignalP"/>
    </source>
</evidence>
<dbReference type="EMBL" id="JACGXL010000006">
    <property type="protein sequence ID" value="MBA8889432.1"/>
    <property type="molecule type" value="Genomic_DNA"/>
</dbReference>
<sequence>MNKVSAREVSNTRGGVLAASLLGTCVALACGTAFAADASHFSKSTAMPRTQQAAARGAFSHHRGAGPDGTPACGSITITQSSTQTITALNSISCNGNGLHADNSYFRAFDLASLGAPNGLDVCEVQVGVEQATSTGAAGQPATINLYTTSAPFPSGYPGSLTQIGTSSVTIPDSATGSVYAIPVTGSAPAGSELVVEVFTPSGQADGNSFFIGSNTDPQSGPSYLLAGDCGVTAPTDTAAIGFPNMHIVLNAVGNPAGPSDVIFADGFDVVGPSTAPTLAKAFAPATVTVNANSVLTLTLDNSSNAGPATLAADLVDTFPSGLVVATPSDAATTCTGTATATAGGGTLTLGTGAQIPAAGTCTVTVSVTSATAGSYTNTIAAGGLQTDLGNSAADASSVLVVDGGTHHAATYTDRATFITHVAPGFYENDFADLSDSSAAEPARSYSSGGFGYTVDTVPTPDDLWFFTGVMTTNGSGDQLVVTFTSGAVTAVGGNFFASDISGAPIAGNAVDLLLSDGTTETFSTAAATDFRGFTTVAPITSISIDAPNAADPADNSWSTMDNLIVGVGD</sequence>
<feature type="domain" description="DUF7933" evidence="2">
    <location>
        <begin position="277"/>
        <end position="402"/>
    </location>
</feature>
<feature type="signal peptide" evidence="1">
    <location>
        <begin position="1"/>
        <end position="35"/>
    </location>
</feature>
<gene>
    <name evidence="3" type="ORF">FHW12_003675</name>
</gene>
<dbReference type="AlphaFoldDB" id="A0A839F5U4"/>
<keyword evidence="1" id="KW-0732">Signal</keyword>
<evidence type="ECO:0000259" key="2">
    <source>
        <dbReference type="Pfam" id="PF25564"/>
    </source>
</evidence>
<evidence type="ECO:0000313" key="3">
    <source>
        <dbReference type="EMBL" id="MBA8889432.1"/>
    </source>
</evidence>
<dbReference type="InterPro" id="IPR057693">
    <property type="entry name" value="DUF7933"/>
</dbReference>
<name>A0A839F5U4_9GAMM</name>
<feature type="chain" id="PRO_5032507328" description="DUF7933 domain-containing protein" evidence="1">
    <location>
        <begin position="36"/>
        <end position="570"/>
    </location>
</feature>
<comment type="caution">
    <text evidence="3">The sequence shown here is derived from an EMBL/GenBank/DDBJ whole genome shotgun (WGS) entry which is preliminary data.</text>
</comment>
<accession>A0A839F5U4</accession>
<evidence type="ECO:0000313" key="4">
    <source>
        <dbReference type="Proteomes" id="UP000550401"/>
    </source>
</evidence>
<proteinExistence type="predicted"/>
<reference evidence="3 4" key="1">
    <citation type="submission" date="2020-07" db="EMBL/GenBank/DDBJ databases">
        <title>Genomic Encyclopedia of Type Strains, Phase IV (KMG-V): Genome sequencing to study the core and pangenomes of soil and plant-associated prokaryotes.</title>
        <authorList>
            <person name="Whitman W."/>
        </authorList>
    </citation>
    <scope>NUCLEOTIDE SEQUENCE [LARGE SCALE GENOMIC DNA]</scope>
    <source>
        <strain evidence="3 4">RH2WT43</strain>
    </source>
</reference>
<dbReference type="Pfam" id="PF25564">
    <property type="entry name" value="DUF7933"/>
    <property type="match status" value="1"/>
</dbReference>
<protein>
    <recommendedName>
        <fullName evidence="2">DUF7933 domain-containing protein</fullName>
    </recommendedName>
</protein>
<keyword evidence="4" id="KW-1185">Reference proteome</keyword>
<dbReference type="PROSITE" id="PS51257">
    <property type="entry name" value="PROKAR_LIPOPROTEIN"/>
    <property type="match status" value="1"/>
</dbReference>